<protein>
    <submittedName>
        <fullName evidence="5">Right-handed parallel beta-helix repeat-containing protein</fullName>
    </submittedName>
</protein>
<dbReference type="Pfam" id="PF21231">
    <property type="entry name" value="GH141_M"/>
    <property type="match status" value="1"/>
</dbReference>
<evidence type="ECO:0000313" key="5">
    <source>
        <dbReference type="EMBL" id="QYD73289.1"/>
    </source>
</evidence>
<keyword evidence="2" id="KW-1133">Transmembrane helix</keyword>
<reference evidence="5 6" key="1">
    <citation type="submission" date="2021-07" db="EMBL/GenBank/DDBJ databases">
        <title>Paraburkholderia edwinii protects Aspergillus sp. from phenazines by acting as a toxin sponge.</title>
        <authorList>
            <person name="Dahlstrom K.M."/>
            <person name="Newman D.K."/>
        </authorList>
    </citation>
    <scope>NUCLEOTIDE SEQUENCE [LARGE SCALE GENOMIC DNA]</scope>
    <source>
        <strain evidence="5 6">Pe01</strain>
    </source>
</reference>
<dbReference type="InterPro" id="IPR006626">
    <property type="entry name" value="PbH1"/>
</dbReference>
<proteinExistence type="predicted"/>
<evidence type="ECO:0000256" key="2">
    <source>
        <dbReference type="SAM" id="Phobius"/>
    </source>
</evidence>
<name>A0ABX8UWC5_9BURK</name>
<dbReference type="InterPro" id="IPR011050">
    <property type="entry name" value="Pectin_lyase_fold/virulence"/>
</dbReference>
<dbReference type="InterPro" id="IPR012334">
    <property type="entry name" value="Pectin_lyas_fold"/>
</dbReference>
<sequence>MALYFSRRASERGSQHASEPASQPASQHISRRTSHRARRAACWFGLGAGLLPAVATALTLHVSAAATNTDVDAQASAATAPTGASRDVGLRAAVAVLAASKSRFAGGKADRLDIVLGPGTYRLAEPLQMQLDASWRGTPISLSGAGASRTILSGAKIVHGFRAPDANDLAATRLPAAARAHVLVAKLADSGIDDAGTFERQGFGIRVSPAPLELFYRGEPQTLARWPSQGFATIASLPGGEKGTSFTVAGAPLEALKNEPELRAMGYWARNWADTTLPVESVDPSSGTVTLAAPAPMLGMKTGQRMVFENALSQLDRPGEWYLDRASMTLYFWPPAPLSDGDVEASVSDQLLVAKAVGNLTIHDLGFEDTRGNAIEISGGQNIGIDHAKVRNAGSVAVWSTASNSHYRFMDVSNTGEGGFVVFAGNRQTLAAGNVTIEDSVIHDYALRSRAYRPAISMTGVGDRIERNHIYNGPHAAIIFGGNDHVITGNEIDHVARESDDTGAIYTGRDWSARGTLLEGNFLHDIGSAAQPQATMGIYLDDQGGGTTIRRNVFSKVNQAIFIGGGRDNLVEDNLFVNCSPAIHIDSRGLSWQKGLANDPRGQLQQQLAQVRYNQPPYSTRYPGLAKMLADEPGAPKGNVLRRNAVIGGKTAAIDFRATPYIETGPVFGESDVKFVKAMPDAARSTFADLQLAPSSPALHEGFQVSPFRPLDTVGAGKEPTTTGSSR</sequence>
<dbReference type="SUPFAM" id="SSF51126">
    <property type="entry name" value="Pectin lyase-like"/>
    <property type="match status" value="1"/>
</dbReference>
<feature type="domain" description="Right handed beta helix" evidence="3">
    <location>
        <begin position="455"/>
        <end position="587"/>
    </location>
</feature>
<dbReference type="PANTHER" id="PTHR36453:SF1">
    <property type="entry name" value="RIGHT HANDED BETA HELIX DOMAIN-CONTAINING PROTEIN"/>
    <property type="match status" value="1"/>
</dbReference>
<evidence type="ECO:0000313" key="6">
    <source>
        <dbReference type="Proteomes" id="UP000826462"/>
    </source>
</evidence>
<evidence type="ECO:0000259" key="3">
    <source>
        <dbReference type="Pfam" id="PF13229"/>
    </source>
</evidence>
<dbReference type="Gene3D" id="2.160.20.10">
    <property type="entry name" value="Single-stranded right-handed beta-helix, Pectin lyase-like"/>
    <property type="match status" value="1"/>
</dbReference>
<evidence type="ECO:0000256" key="1">
    <source>
        <dbReference type="SAM" id="MobiDB-lite"/>
    </source>
</evidence>
<keyword evidence="2" id="KW-0812">Transmembrane</keyword>
<dbReference type="InterPro" id="IPR048482">
    <property type="entry name" value="GH141_ins"/>
</dbReference>
<dbReference type="RefSeq" id="WP_219803010.1">
    <property type="nucleotide sequence ID" value="NZ_CP080096.1"/>
</dbReference>
<keyword evidence="6" id="KW-1185">Reference proteome</keyword>
<gene>
    <name evidence="5" type="ORF">KZJ38_27000</name>
</gene>
<dbReference type="Proteomes" id="UP000826462">
    <property type="component" value="Chromosome 2"/>
</dbReference>
<dbReference type="SMART" id="SM00710">
    <property type="entry name" value="PbH1"/>
    <property type="match status" value="6"/>
</dbReference>
<feature type="region of interest" description="Disordered" evidence="1">
    <location>
        <begin position="701"/>
        <end position="727"/>
    </location>
</feature>
<dbReference type="EMBL" id="CP080096">
    <property type="protein sequence ID" value="QYD73289.1"/>
    <property type="molecule type" value="Genomic_DNA"/>
</dbReference>
<dbReference type="PANTHER" id="PTHR36453">
    <property type="entry name" value="SECRETED PROTEIN-RELATED"/>
    <property type="match status" value="1"/>
</dbReference>
<organism evidence="5 6">
    <name type="scientific">Paraburkholderia edwinii</name>
    <dbReference type="NCBI Taxonomy" id="2861782"/>
    <lineage>
        <taxon>Bacteria</taxon>
        <taxon>Pseudomonadati</taxon>
        <taxon>Pseudomonadota</taxon>
        <taxon>Betaproteobacteria</taxon>
        <taxon>Burkholderiales</taxon>
        <taxon>Burkholderiaceae</taxon>
        <taxon>Paraburkholderia</taxon>
    </lineage>
</organism>
<feature type="region of interest" description="Disordered" evidence="1">
    <location>
        <begin position="1"/>
        <end position="32"/>
    </location>
</feature>
<keyword evidence="2" id="KW-0472">Membrane</keyword>
<feature type="transmembrane region" description="Helical" evidence="2">
    <location>
        <begin position="40"/>
        <end position="60"/>
    </location>
</feature>
<dbReference type="InterPro" id="IPR039448">
    <property type="entry name" value="Beta_helix"/>
</dbReference>
<feature type="domain" description="GH141-like insertion" evidence="4">
    <location>
        <begin position="294"/>
        <end position="334"/>
    </location>
</feature>
<evidence type="ECO:0000259" key="4">
    <source>
        <dbReference type="Pfam" id="PF21231"/>
    </source>
</evidence>
<feature type="compositionally biased region" description="Polar residues" evidence="1">
    <location>
        <begin position="15"/>
        <end position="28"/>
    </location>
</feature>
<dbReference type="Pfam" id="PF13229">
    <property type="entry name" value="Beta_helix"/>
    <property type="match status" value="1"/>
</dbReference>
<accession>A0ABX8UWC5</accession>